<dbReference type="InterPro" id="IPR001046">
    <property type="entry name" value="NRAMP_fam"/>
</dbReference>
<evidence type="ECO:0000256" key="5">
    <source>
        <dbReference type="ARBA" id="ARBA00023136"/>
    </source>
</evidence>
<dbReference type="PRINTS" id="PR00447">
    <property type="entry name" value="NATRESASSCMP"/>
</dbReference>
<dbReference type="GO" id="GO:0005886">
    <property type="term" value="C:plasma membrane"/>
    <property type="evidence" value="ECO:0007669"/>
    <property type="project" value="TreeGrafter"/>
</dbReference>
<feature type="transmembrane region" description="Helical" evidence="6">
    <location>
        <begin position="161"/>
        <end position="180"/>
    </location>
</feature>
<feature type="transmembrane region" description="Helical" evidence="6">
    <location>
        <begin position="52"/>
        <end position="77"/>
    </location>
</feature>
<reference evidence="8" key="1">
    <citation type="submission" date="2016-10" db="EMBL/GenBank/DDBJ databases">
        <authorList>
            <person name="Varghese N."/>
            <person name="Submissions S."/>
        </authorList>
    </citation>
    <scope>NUCLEOTIDE SEQUENCE [LARGE SCALE GENOMIC DNA]</scope>
    <source>
        <strain evidence="8">S9</strain>
    </source>
</reference>
<keyword evidence="3 6" id="KW-0812">Transmembrane</keyword>
<dbReference type="EMBL" id="FOGT01000007">
    <property type="protein sequence ID" value="SES05988.1"/>
    <property type="molecule type" value="Genomic_DNA"/>
</dbReference>
<dbReference type="PANTHER" id="PTHR11706">
    <property type="entry name" value="SOLUTE CARRIER PROTEIN FAMILY 11 MEMBER"/>
    <property type="match status" value="1"/>
</dbReference>
<sequence length="418" mass="44255">MAQAQRQPQEETKRNIVIEKLKVVGPGAIISASFVGPGTITTATEAGASFGYALLWALVFSVITTIVLQMMVARLGIVARKGLGAAIRDQFAQPAIKYTIMGFVIFSIFTGSAAYMSGDLNGTSLGLSTLTGWNINAIGPFVGLVVLLIGLTGSYKLIEKLMIVLVIIMSTVFITTMVIAQPNLGGIFTGIFAPSVPAGSIITIAALVGTTVVPYNLFIHSNSVQERWNDSSHLNDSKWDIVISIGMGGLISGSILITSGTLMRGVEVETVADLAIQLEPLLGGWAETFLAIGIFSAGFSSMTAAALGASITVSSVLKWKNGMKNWRFRAIFATVILIGVFSFILNFEPLAIILFAQALNGILLPGIALLILIIMNNKNLLGKYTNSMKVNVIGIIVVIVCFGIGGYSVFSALTAFFN</sequence>
<dbReference type="Pfam" id="PF01566">
    <property type="entry name" value="Nramp"/>
    <property type="match status" value="1"/>
</dbReference>
<dbReference type="GO" id="GO:0034755">
    <property type="term" value="P:iron ion transmembrane transport"/>
    <property type="evidence" value="ECO:0007669"/>
    <property type="project" value="TreeGrafter"/>
</dbReference>
<accession>A0A1H9U9S5</accession>
<feature type="transmembrane region" description="Helical" evidence="6">
    <location>
        <begin position="98"/>
        <end position="118"/>
    </location>
</feature>
<proteinExistence type="predicted"/>
<feature type="transmembrane region" description="Helical" evidence="6">
    <location>
        <begin position="326"/>
        <end position="345"/>
    </location>
</feature>
<dbReference type="AlphaFoldDB" id="A0A1H9U9S5"/>
<comment type="subcellular location">
    <subcellularLocation>
        <location evidence="1">Membrane</location>
        <topology evidence="1">Multi-pass membrane protein</topology>
    </subcellularLocation>
</comment>
<name>A0A1H9U9S5_9BACI</name>
<feature type="transmembrane region" description="Helical" evidence="6">
    <location>
        <begin position="395"/>
        <end position="417"/>
    </location>
</feature>
<dbReference type="Proteomes" id="UP000198571">
    <property type="component" value="Unassembled WGS sequence"/>
</dbReference>
<gene>
    <name evidence="7" type="ORF">SAMN05518684_10752</name>
</gene>
<keyword evidence="4 6" id="KW-1133">Transmembrane helix</keyword>
<feature type="transmembrane region" description="Helical" evidence="6">
    <location>
        <begin position="289"/>
        <end position="314"/>
    </location>
</feature>
<evidence type="ECO:0000256" key="1">
    <source>
        <dbReference type="ARBA" id="ARBA00004141"/>
    </source>
</evidence>
<dbReference type="GO" id="GO:0015086">
    <property type="term" value="F:cadmium ion transmembrane transporter activity"/>
    <property type="evidence" value="ECO:0007669"/>
    <property type="project" value="TreeGrafter"/>
</dbReference>
<keyword evidence="5 6" id="KW-0472">Membrane</keyword>
<feature type="transmembrane region" description="Helical" evidence="6">
    <location>
        <begin position="351"/>
        <end position="374"/>
    </location>
</feature>
<keyword evidence="2" id="KW-0813">Transport</keyword>
<keyword evidence="8" id="KW-1185">Reference proteome</keyword>
<dbReference type="OrthoDB" id="9787548at2"/>
<evidence type="ECO:0000256" key="3">
    <source>
        <dbReference type="ARBA" id="ARBA00022692"/>
    </source>
</evidence>
<dbReference type="STRING" id="1601833.SAMN05518684_10752"/>
<evidence type="ECO:0000256" key="6">
    <source>
        <dbReference type="SAM" id="Phobius"/>
    </source>
</evidence>
<feature type="transmembrane region" description="Helical" evidence="6">
    <location>
        <begin position="130"/>
        <end position="149"/>
    </location>
</feature>
<protein>
    <submittedName>
        <fullName evidence="7">NRAMP (Natural resistance-associated macrophage protein) metal ion transporters</fullName>
    </submittedName>
</protein>
<feature type="transmembrane region" description="Helical" evidence="6">
    <location>
        <begin position="200"/>
        <end position="218"/>
    </location>
</feature>
<feature type="transmembrane region" description="Helical" evidence="6">
    <location>
        <begin position="21"/>
        <end position="40"/>
    </location>
</feature>
<dbReference type="NCBIfam" id="NF037982">
    <property type="entry name" value="Nramp_1"/>
    <property type="match status" value="1"/>
</dbReference>
<evidence type="ECO:0000256" key="4">
    <source>
        <dbReference type="ARBA" id="ARBA00022989"/>
    </source>
</evidence>
<evidence type="ECO:0000313" key="8">
    <source>
        <dbReference type="Proteomes" id="UP000198571"/>
    </source>
</evidence>
<organism evidence="7 8">
    <name type="scientific">Salipaludibacillus aurantiacus</name>
    <dbReference type="NCBI Taxonomy" id="1601833"/>
    <lineage>
        <taxon>Bacteria</taxon>
        <taxon>Bacillati</taxon>
        <taxon>Bacillota</taxon>
        <taxon>Bacilli</taxon>
        <taxon>Bacillales</taxon>
        <taxon>Bacillaceae</taxon>
    </lineage>
</organism>
<feature type="transmembrane region" description="Helical" evidence="6">
    <location>
        <begin position="239"/>
        <end position="257"/>
    </location>
</feature>
<evidence type="ECO:0000256" key="2">
    <source>
        <dbReference type="ARBA" id="ARBA00022448"/>
    </source>
</evidence>
<dbReference type="PANTHER" id="PTHR11706:SF33">
    <property type="entry name" value="NATURAL RESISTANCE-ASSOCIATED MACROPHAGE PROTEIN 2"/>
    <property type="match status" value="1"/>
</dbReference>
<dbReference type="RefSeq" id="WP_093051659.1">
    <property type="nucleotide sequence ID" value="NZ_FOGT01000007.1"/>
</dbReference>
<evidence type="ECO:0000313" key="7">
    <source>
        <dbReference type="EMBL" id="SES05988.1"/>
    </source>
</evidence>
<dbReference type="GO" id="GO:0005384">
    <property type="term" value="F:manganese ion transmembrane transporter activity"/>
    <property type="evidence" value="ECO:0007669"/>
    <property type="project" value="TreeGrafter"/>
</dbReference>